<proteinExistence type="predicted"/>
<evidence type="ECO:0000313" key="2">
    <source>
        <dbReference type="Proteomes" id="UP000001876"/>
    </source>
</evidence>
<dbReference type="OMA" id="EYDKIRW"/>
<evidence type="ECO:0000313" key="1">
    <source>
        <dbReference type="EMBL" id="EEH56859.1"/>
    </source>
</evidence>
<dbReference type="GeneID" id="9684205"/>
<dbReference type="OrthoDB" id="525072at2759"/>
<dbReference type="Proteomes" id="UP000001876">
    <property type="component" value="Unassembled WGS sequence"/>
</dbReference>
<accession>C1MSZ0</accession>
<organism evidence="2">
    <name type="scientific">Micromonas pusilla (strain CCMP1545)</name>
    <name type="common">Picoplanktonic green alga</name>
    <dbReference type="NCBI Taxonomy" id="564608"/>
    <lineage>
        <taxon>Eukaryota</taxon>
        <taxon>Viridiplantae</taxon>
        <taxon>Chlorophyta</taxon>
        <taxon>Mamiellophyceae</taxon>
        <taxon>Mamiellales</taxon>
        <taxon>Mamiellaceae</taxon>
        <taxon>Micromonas</taxon>
    </lineage>
</organism>
<dbReference type="eggNOG" id="ENOG502S1N3">
    <property type="taxonomic scope" value="Eukaryota"/>
</dbReference>
<name>C1MSZ0_MICPC</name>
<reference evidence="1 2" key="1">
    <citation type="journal article" date="2009" name="Science">
        <title>Green evolution and dynamic adaptations revealed by genomes of the marine picoeukaryotes Micromonas.</title>
        <authorList>
            <person name="Worden A.Z."/>
            <person name="Lee J.H."/>
            <person name="Mock T."/>
            <person name="Rouze P."/>
            <person name="Simmons M.P."/>
            <person name="Aerts A.L."/>
            <person name="Allen A.E."/>
            <person name="Cuvelier M.L."/>
            <person name="Derelle E."/>
            <person name="Everett M.V."/>
            <person name="Foulon E."/>
            <person name="Grimwood J."/>
            <person name="Gundlach H."/>
            <person name="Henrissat B."/>
            <person name="Napoli C."/>
            <person name="McDonald S.M."/>
            <person name="Parker M.S."/>
            <person name="Rombauts S."/>
            <person name="Salamov A."/>
            <person name="Von Dassow P."/>
            <person name="Badger J.H."/>
            <person name="Coutinho P.M."/>
            <person name="Demir E."/>
            <person name="Dubchak I."/>
            <person name="Gentemann C."/>
            <person name="Eikrem W."/>
            <person name="Gready J.E."/>
            <person name="John U."/>
            <person name="Lanier W."/>
            <person name="Lindquist E.A."/>
            <person name="Lucas S."/>
            <person name="Mayer K.F."/>
            <person name="Moreau H."/>
            <person name="Not F."/>
            <person name="Otillar R."/>
            <person name="Panaud O."/>
            <person name="Pangilinan J."/>
            <person name="Paulsen I."/>
            <person name="Piegu B."/>
            <person name="Poliakov A."/>
            <person name="Robbens S."/>
            <person name="Schmutz J."/>
            <person name="Toulza E."/>
            <person name="Wyss T."/>
            <person name="Zelensky A."/>
            <person name="Zhou K."/>
            <person name="Armbrust E.V."/>
            <person name="Bhattacharya D."/>
            <person name="Goodenough U.W."/>
            <person name="Van de Peer Y."/>
            <person name="Grigoriev I.V."/>
        </authorList>
    </citation>
    <scope>NUCLEOTIDE SEQUENCE [LARGE SCALE GENOMIC DNA]</scope>
    <source>
        <strain evidence="1 2">CCMP1545</strain>
    </source>
</reference>
<dbReference type="EMBL" id="GG663739">
    <property type="protein sequence ID" value="EEH56859.1"/>
    <property type="molecule type" value="Genomic_DNA"/>
</dbReference>
<dbReference type="RefSeq" id="XP_003058404.1">
    <property type="nucleotide sequence ID" value="XM_003058358.1"/>
</dbReference>
<dbReference type="AlphaFoldDB" id="C1MSZ0"/>
<gene>
    <name evidence="1" type="ORF">MICPUCDRAFT_57876</name>
</gene>
<protein>
    <submittedName>
        <fullName evidence="1">Predicted protein</fullName>
    </submittedName>
</protein>
<keyword evidence="2" id="KW-1185">Reference proteome</keyword>
<sequence length="166" mass="19463">MVKINDPTEKEEEEKKDWTHAYAEDLRADIYTEVNPSPKATVHQREWRKILNGDPVEINPSVGAGLKVMTINEWSSRWKQNDRFPDCLACQSVSTKEHHFTQTWCRGKRQFESELLCSDCHMFSWRSYSDPDFMLPEEYDKIRWEKMVEAKATGKPIVRDSAKAHA</sequence>
<dbReference type="KEGG" id="mpp:MICPUCDRAFT_57876"/>